<dbReference type="EMBL" id="CP040004">
    <property type="protein sequence ID" value="QCT42500.1"/>
    <property type="molecule type" value="Genomic_DNA"/>
</dbReference>
<keyword evidence="3" id="KW-1185">Reference proteome</keyword>
<feature type="region of interest" description="Disordered" evidence="1">
    <location>
        <begin position="62"/>
        <end position="89"/>
    </location>
</feature>
<dbReference type="Proteomes" id="UP000310639">
    <property type="component" value="Chromosome"/>
</dbReference>
<dbReference type="PANTHER" id="PTHR35792:SF1">
    <property type="entry name" value="SLL0268 PROTEIN"/>
    <property type="match status" value="1"/>
</dbReference>
<organism evidence="2 3">
    <name type="scientific">Candidatus Nanosynbacter featherlites</name>
    <dbReference type="NCBI Taxonomy" id="2572088"/>
    <lineage>
        <taxon>Bacteria</taxon>
        <taxon>Candidatus Saccharimonadota</taxon>
        <taxon>Candidatus Saccharimonadia</taxon>
        <taxon>Candidatus Nanosynbacterales</taxon>
        <taxon>Candidatus Nanosynbacteraceae</taxon>
        <taxon>Candidatus Nanosynbacter</taxon>
    </lineage>
</organism>
<dbReference type="RefSeq" id="WP_138079522.1">
    <property type="nucleotide sequence ID" value="NZ_CP040004.1"/>
</dbReference>
<dbReference type="InterPro" id="IPR052928">
    <property type="entry name" value="Desiccation-related_membrane"/>
</dbReference>
<accession>A0A4P9A3V0</accession>
<proteinExistence type="predicted"/>
<dbReference type="Gene3D" id="1.20.120.20">
    <property type="entry name" value="Apolipoprotein"/>
    <property type="match status" value="1"/>
</dbReference>
<feature type="compositionally biased region" description="Basic and acidic residues" evidence="1">
    <location>
        <begin position="76"/>
        <end position="89"/>
    </location>
</feature>
<dbReference type="PANTHER" id="PTHR35792">
    <property type="entry name" value="GENERAL STRESS PROTEIN"/>
    <property type="match status" value="1"/>
</dbReference>
<dbReference type="KEGG" id="nft:FBF37_03505"/>
<evidence type="ECO:0000256" key="1">
    <source>
        <dbReference type="SAM" id="MobiDB-lite"/>
    </source>
</evidence>
<gene>
    <name evidence="2" type="ORF">FBF37_03505</name>
</gene>
<reference evidence="2 3" key="1">
    <citation type="submission" date="2019-04" db="EMBL/GenBank/DDBJ databases">
        <title>Saccharibacteria TM7 genomes.</title>
        <authorList>
            <person name="Bor B."/>
            <person name="He X."/>
            <person name="Chen T."/>
            <person name="Dewhirst F.E."/>
        </authorList>
    </citation>
    <scope>NUCLEOTIDE SEQUENCE [LARGE SCALE GENOMIC DNA]</scope>
    <source>
        <strain evidence="2 3">BB001</strain>
    </source>
</reference>
<name>A0A4P9A3V0_9BACT</name>
<dbReference type="AlphaFoldDB" id="A0A4P9A3V0"/>
<evidence type="ECO:0000313" key="3">
    <source>
        <dbReference type="Proteomes" id="UP000310639"/>
    </source>
</evidence>
<protein>
    <submittedName>
        <fullName evidence="2">YtxH domain-containing protein</fullName>
    </submittedName>
</protein>
<sequence>MKKVLTVLGAAVAGFAAGVLTAPKSGKETRKDLKKKANELKKDADKCAAKAKTVAKDTAASLKSGAQKVGKATTEAAHDVKGDVEKSLK</sequence>
<dbReference type="Pfam" id="PF12732">
    <property type="entry name" value="YtxH"/>
    <property type="match status" value="1"/>
</dbReference>
<dbReference type="InterPro" id="IPR024623">
    <property type="entry name" value="YtxH"/>
</dbReference>
<evidence type="ECO:0000313" key="2">
    <source>
        <dbReference type="EMBL" id="QCT42500.1"/>
    </source>
</evidence>